<keyword evidence="2" id="KW-1185">Reference proteome</keyword>
<protein>
    <submittedName>
        <fullName evidence="1">Uncharacterized protein</fullName>
    </submittedName>
</protein>
<proteinExistence type="predicted"/>
<sequence length="246" mass="27834">MKPYSGIAFHSFDDQDKHPCLAAPPRGMTRSGILTGVPTPNLNGLLGLVRLYGRTHGMYPQQSEALHPHAIALAKPAAVVQIGATGTALITRAAGTPAAAGITGRHRRWRRGSDRLLHGRRRGWRGNPDRRRRRHCRAFDILWNRASRSDRLVRCRLFLLHLLAPAFRRILFLGVRMRACNCLKHENHAGEHPDEWHEARNHVDALHHHDHWTAPLAACSISFFQSGKASRSRLPRRRPQILNQRA</sequence>
<dbReference type="Proteomes" id="UP000285190">
    <property type="component" value="Unassembled WGS sequence"/>
</dbReference>
<evidence type="ECO:0000313" key="1">
    <source>
        <dbReference type="EMBL" id="RJG04702.1"/>
    </source>
</evidence>
<comment type="caution">
    <text evidence="1">The sequence shown here is derived from an EMBL/GenBank/DDBJ whole genome shotgun (WGS) entry which is preliminary data.</text>
</comment>
<gene>
    <name evidence="1" type="ORF">D3870_00505</name>
</gene>
<evidence type="ECO:0000313" key="2">
    <source>
        <dbReference type="Proteomes" id="UP000285190"/>
    </source>
</evidence>
<dbReference type="EMBL" id="QYUN01000002">
    <property type="protein sequence ID" value="RJG04702.1"/>
    <property type="molecule type" value="Genomic_DNA"/>
</dbReference>
<accession>A0A418WWW7</accession>
<name>A0A418WWW7_9BURK</name>
<dbReference type="AlphaFoldDB" id="A0A418WWW7"/>
<reference evidence="1 2" key="1">
    <citation type="submission" date="2018-09" db="EMBL/GenBank/DDBJ databases">
        <authorList>
            <person name="Zhu H."/>
        </authorList>
    </citation>
    <scope>NUCLEOTIDE SEQUENCE [LARGE SCALE GENOMIC DNA]</scope>
    <source>
        <strain evidence="1 2">K2R10-39</strain>
    </source>
</reference>
<organism evidence="1 2">
    <name type="scientific">Noviherbaspirillum cavernae</name>
    <dbReference type="NCBI Taxonomy" id="2320862"/>
    <lineage>
        <taxon>Bacteria</taxon>
        <taxon>Pseudomonadati</taxon>
        <taxon>Pseudomonadota</taxon>
        <taxon>Betaproteobacteria</taxon>
        <taxon>Burkholderiales</taxon>
        <taxon>Oxalobacteraceae</taxon>
        <taxon>Noviherbaspirillum</taxon>
    </lineage>
</organism>